<feature type="domain" description="Thiamine pyrophosphate enzyme TPP-binding" evidence="3">
    <location>
        <begin position="42"/>
        <end position="190"/>
    </location>
</feature>
<keyword evidence="5" id="KW-1185">Reference proteome</keyword>
<dbReference type="KEGG" id="apo:Arcpr_0764"/>
<dbReference type="InterPro" id="IPR051479">
    <property type="entry name" value="PorB-like"/>
</dbReference>
<dbReference type="GeneID" id="8739424"/>
<evidence type="ECO:0000256" key="2">
    <source>
        <dbReference type="ARBA" id="ARBA00023002"/>
    </source>
</evidence>
<evidence type="ECO:0000256" key="1">
    <source>
        <dbReference type="ARBA" id="ARBA00011595"/>
    </source>
</evidence>
<dbReference type="InterPro" id="IPR029061">
    <property type="entry name" value="THDP-binding"/>
</dbReference>
<dbReference type="HOGENOM" id="CLU_058423_0_0_2"/>
<protein>
    <submittedName>
        <fullName evidence="4">Thiamine pyrophosphate protein domain protein TPP-binding protein</fullName>
    </submittedName>
</protein>
<dbReference type="GO" id="GO:0016491">
    <property type="term" value="F:oxidoreductase activity"/>
    <property type="evidence" value="ECO:0007669"/>
    <property type="project" value="UniProtKB-KW"/>
</dbReference>
<comment type="subunit">
    <text evidence="1">Heterotetramer of one alpha, one beta, one delta and one gamma chain.</text>
</comment>
<accession>D2RHQ2</accession>
<dbReference type="STRING" id="572546.Arcpr_0764"/>
<evidence type="ECO:0000259" key="3">
    <source>
        <dbReference type="Pfam" id="PF02775"/>
    </source>
</evidence>
<dbReference type="GO" id="GO:0030976">
    <property type="term" value="F:thiamine pyrophosphate binding"/>
    <property type="evidence" value="ECO:0007669"/>
    <property type="project" value="InterPro"/>
</dbReference>
<evidence type="ECO:0000313" key="5">
    <source>
        <dbReference type="Proteomes" id="UP000001901"/>
    </source>
</evidence>
<reference evidence="4 5" key="1">
    <citation type="journal article" date="2010" name="Stand. Genomic Sci.">
        <title>Complete genome sequence of Archaeoglobus profundus type strain (AV18).</title>
        <authorList>
            <person name="von Jan M."/>
            <person name="Lapidus A."/>
            <person name="Del Rio T.G."/>
            <person name="Copeland A."/>
            <person name="Tice H."/>
            <person name="Cheng J.F."/>
            <person name="Lucas S."/>
            <person name="Chen F."/>
            <person name="Nolan M."/>
            <person name="Goodwin L."/>
            <person name="Han C."/>
            <person name="Pitluck S."/>
            <person name="Liolios K."/>
            <person name="Ivanova N."/>
            <person name="Mavromatis K."/>
            <person name="Ovchinnikova G."/>
            <person name="Chertkov O."/>
            <person name="Pati A."/>
            <person name="Chen A."/>
            <person name="Palaniappan K."/>
            <person name="Land M."/>
            <person name="Hauser L."/>
            <person name="Chang Y.J."/>
            <person name="Jeffries C.D."/>
            <person name="Saunders E."/>
            <person name="Brettin T."/>
            <person name="Detter J.C."/>
            <person name="Chain P."/>
            <person name="Eichinger K."/>
            <person name="Huber H."/>
            <person name="Spring S."/>
            <person name="Rohde M."/>
            <person name="Goker M."/>
            <person name="Wirth R."/>
            <person name="Woyke T."/>
            <person name="Bristow J."/>
            <person name="Eisen J.A."/>
            <person name="Markowitz V."/>
            <person name="Hugenholtz P."/>
            <person name="Kyrpides N.C."/>
            <person name="Klenk H.P."/>
        </authorList>
    </citation>
    <scope>NUCLEOTIDE SEQUENCE [LARGE SCALE GENOMIC DNA]</scope>
    <source>
        <strain evidence="5">DSM 5631 / JCM 9629 / NBRC 100127 / Av18</strain>
    </source>
</reference>
<evidence type="ECO:0000313" key="4">
    <source>
        <dbReference type="EMBL" id="ADB57827.1"/>
    </source>
</evidence>
<dbReference type="Proteomes" id="UP000001901">
    <property type="component" value="Chromosome"/>
</dbReference>
<name>D2RHQ2_ARCPA</name>
<dbReference type="AlphaFoldDB" id="D2RHQ2"/>
<sequence length="285" mass="31273">MKLADEIGCPLLPGNPSCQGCPHAIGLKALSVLKNPIVVVPAGCTTIIAGIHPKSSIDFPLIHVPFASAPAVACGLSKAYDNVVVWMGDGAADIGFATLSGSAIRNDNIIVIVSDNEAYMNTGIQASGTTFWKAKTTTSPTGKREEKKDLALIMLMHRVPYVATASIGYMRDFVQKVKKAGSTKGFRFIHLHSPCPPGWRFDSSKTVEIARMAVKSGAWILWEYDGKFRLTGASRKYREKDKRFPLADYIKAQGRFRGLSDDDVREIEIKIDNVWKVVEVLERTF</sequence>
<dbReference type="GO" id="GO:0044272">
    <property type="term" value="P:sulfur compound biosynthetic process"/>
    <property type="evidence" value="ECO:0007669"/>
    <property type="project" value="UniProtKB-ARBA"/>
</dbReference>
<dbReference type="eggNOG" id="arCOG01601">
    <property type="taxonomic scope" value="Archaea"/>
</dbReference>
<dbReference type="RefSeq" id="WP_012940163.1">
    <property type="nucleotide sequence ID" value="NC_013741.1"/>
</dbReference>
<dbReference type="PaxDb" id="572546-Arcpr_0764"/>
<dbReference type="EMBL" id="CP001857">
    <property type="protein sequence ID" value="ADB57827.1"/>
    <property type="molecule type" value="Genomic_DNA"/>
</dbReference>
<dbReference type="GO" id="GO:0006082">
    <property type="term" value="P:organic acid metabolic process"/>
    <property type="evidence" value="ECO:0007669"/>
    <property type="project" value="UniProtKB-ARBA"/>
</dbReference>
<dbReference type="Gene3D" id="3.40.50.970">
    <property type="match status" value="2"/>
</dbReference>
<proteinExistence type="predicted"/>
<dbReference type="OrthoDB" id="296931at2157"/>
<keyword evidence="2" id="KW-0560">Oxidoreductase</keyword>
<dbReference type="PANTHER" id="PTHR42897">
    <property type="entry name" value="PYRUVATE SYNTHASE SUBUNIT PORB"/>
    <property type="match status" value="1"/>
</dbReference>
<dbReference type="InterPro" id="IPR011766">
    <property type="entry name" value="TPP_enzyme_TPP-bd"/>
</dbReference>
<organism evidence="4 5">
    <name type="scientific">Archaeoglobus profundus (strain DSM 5631 / JCM 9629 / NBRC 100127 / Av18)</name>
    <dbReference type="NCBI Taxonomy" id="572546"/>
    <lineage>
        <taxon>Archaea</taxon>
        <taxon>Methanobacteriati</taxon>
        <taxon>Methanobacteriota</taxon>
        <taxon>Archaeoglobi</taxon>
        <taxon>Archaeoglobales</taxon>
        <taxon>Archaeoglobaceae</taxon>
        <taxon>Archaeoglobus</taxon>
    </lineage>
</organism>
<gene>
    <name evidence="4" type="ordered locus">Arcpr_0764</name>
</gene>
<dbReference type="SUPFAM" id="SSF52518">
    <property type="entry name" value="Thiamin diphosphate-binding fold (THDP-binding)"/>
    <property type="match status" value="1"/>
</dbReference>
<dbReference type="PANTHER" id="PTHR42897:SF1">
    <property type="entry name" value="2-OXOACID OXIDOREDUCTASE (FERREDOXIN)"/>
    <property type="match status" value="1"/>
</dbReference>
<dbReference type="Pfam" id="PF02775">
    <property type="entry name" value="TPP_enzyme_C"/>
    <property type="match status" value="1"/>
</dbReference>